<dbReference type="OrthoDB" id="5544992at2759"/>
<protein>
    <submittedName>
        <fullName evidence="1">Uncharacterized protein</fullName>
    </submittedName>
</protein>
<organism evidence="1 2">
    <name type="scientific">Solanum commersonii</name>
    <name type="common">Commerson's wild potato</name>
    <name type="synonym">Commerson's nightshade</name>
    <dbReference type="NCBI Taxonomy" id="4109"/>
    <lineage>
        <taxon>Eukaryota</taxon>
        <taxon>Viridiplantae</taxon>
        <taxon>Streptophyta</taxon>
        <taxon>Embryophyta</taxon>
        <taxon>Tracheophyta</taxon>
        <taxon>Spermatophyta</taxon>
        <taxon>Magnoliopsida</taxon>
        <taxon>eudicotyledons</taxon>
        <taxon>Gunneridae</taxon>
        <taxon>Pentapetalae</taxon>
        <taxon>asterids</taxon>
        <taxon>lamiids</taxon>
        <taxon>Solanales</taxon>
        <taxon>Solanaceae</taxon>
        <taxon>Solanoideae</taxon>
        <taxon>Solaneae</taxon>
        <taxon>Solanum</taxon>
    </lineage>
</organism>
<evidence type="ECO:0000313" key="1">
    <source>
        <dbReference type="EMBL" id="KAG5598826.1"/>
    </source>
</evidence>
<name>A0A9J5YF15_SOLCO</name>
<keyword evidence="2" id="KW-1185">Reference proteome</keyword>
<proteinExistence type="predicted"/>
<sequence>MTDRVLTMIDVMGTEGRNVELASLPQPKVTDTSSYSLHPLDHPGELQGLMPTSSCTCGCICGATKKMQFVREEKKFRGHQKNQNEPNALAGTTLATTIEEVMSPVLGLTHA</sequence>
<gene>
    <name evidence="1" type="ORF">H5410_030196</name>
</gene>
<comment type="caution">
    <text evidence="1">The sequence shown here is derived from an EMBL/GenBank/DDBJ whole genome shotgun (WGS) entry which is preliminary data.</text>
</comment>
<dbReference type="AlphaFoldDB" id="A0A9J5YF15"/>
<dbReference type="EMBL" id="JACXVP010000006">
    <property type="protein sequence ID" value="KAG5598826.1"/>
    <property type="molecule type" value="Genomic_DNA"/>
</dbReference>
<evidence type="ECO:0000313" key="2">
    <source>
        <dbReference type="Proteomes" id="UP000824120"/>
    </source>
</evidence>
<reference evidence="1 2" key="1">
    <citation type="submission" date="2020-09" db="EMBL/GenBank/DDBJ databases">
        <title>De no assembly of potato wild relative species, Solanum commersonii.</title>
        <authorList>
            <person name="Cho K."/>
        </authorList>
    </citation>
    <scope>NUCLEOTIDE SEQUENCE [LARGE SCALE GENOMIC DNA]</scope>
    <source>
        <strain evidence="1">LZ3.2</strain>
        <tissue evidence="1">Leaf</tissue>
    </source>
</reference>
<accession>A0A9J5YF15</accession>
<dbReference type="Proteomes" id="UP000824120">
    <property type="component" value="Chromosome 6"/>
</dbReference>